<dbReference type="AlphaFoldDB" id="A0A4R5VHE6"/>
<accession>A0A4R5VHE6</accession>
<dbReference type="EMBL" id="SMYO01000063">
    <property type="protein sequence ID" value="TDK53736.1"/>
    <property type="molecule type" value="Genomic_DNA"/>
</dbReference>
<gene>
    <name evidence="1" type="ORF">E2K98_30055</name>
</gene>
<organism evidence="1 2">
    <name type="scientific">Bacillus salipaludis</name>
    <dbReference type="NCBI Taxonomy" id="2547811"/>
    <lineage>
        <taxon>Bacteria</taxon>
        <taxon>Bacillati</taxon>
        <taxon>Bacillota</taxon>
        <taxon>Bacilli</taxon>
        <taxon>Bacillales</taxon>
        <taxon>Bacillaceae</taxon>
        <taxon>Bacillus</taxon>
    </lineage>
</organism>
<proteinExistence type="predicted"/>
<protein>
    <submittedName>
        <fullName evidence="1">DUF4275 family protein</fullName>
    </submittedName>
</protein>
<name>A0A4R5VHE6_9BACI</name>
<dbReference type="InterPro" id="IPR025454">
    <property type="entry name" value="DUF4275"/>
</dbReference>
<sequence>MCKILNSHYNNSFILENTSGLISEDINNQIEEYIHDVYVVDKDFSWTYIQTHEVDEGPYFYKPVLDPVFFK</sequence>
<dbReference type="Proteomes" id="UP000295132">
    <property type="component" value="Unassembled WGS sequence"/>
</dbReference>
<evidence type="ECO:0000313" key="1">
    <source>
        <dbReference type="EMBL" id="TDK53736.1"/>
    </source>
</evidence>
<dbReference type="Pfam" id="PF14101">
    <property type="entry name" value="DUF4275"/>
    <property type="match status" value="1"/>
</dbReference>
<evidence type="ECO:0000313" key="2">
    <source>
        <dbReference type="Proteomes" id="UP000295132"/>
    </source>
</evidence>
<comment type="caution">
    <text evidence="1">The sequence shown here is derived from an EMBL/GenBank/DDBJ whole genome shotgun (WGS) entry which is preliminary data.</text>
</comment>
<reference evidence="1 2" key="1">
    <citation type="submission" date="2019-03" db="EMBL/GenBank/DDBJ databases">
        <title>Bacillus niacini sp. nov. a Nicotinate-Metabolizing Mesophile Isolated from Soil.</title>
        <authorList>
            <person name="Zhang G."/>
        </authorList>
    </citation>
    <scope>NUCLEOTIDE SEQUENCE [LARGE SCALE GENOMIC DNA]</scope>
    <source>
        <strain evidence="1 2">WN066</strain>
    </source>
</reference>